<evidence type="ECO:0000313" key="11">
    <source>
        <dbReference type="EMBL" id="KAK9715668.1"/>
    </source>
</evidence>
<name>A0AAW1KEH4_SAPOF</name>
<keyword evidence="4" id="KW-0964">Secreted</keyword>
<dbReference type="InterPro" id="IPR006045">
    <property type="entry name" value="Cupin_1"/>
</dbReference>
<keyword evidence="6 7" id="KW-0464">Manganese</keyword>
<gene>
    <name evidence="11" type="ORF">RND81_06G181100</name>
</gene>
<dbReference type="Pfam" id="PF00190">
    <property type="entry name" value="Cupin_1"/>
    <property type="match status" value="1"/>
</dbReference>
<evidence type="ECO:0000256" key="5">
    <source>
        <dbReference type="ARBA" id="ARBA00022723"/>
    </source>
</evidence>
<dbReference type="Gene3D" id="2.60.120.10">
    <property type="entry name" value="Jelly Rolls"/>
    <property type="match status" value="2"/>
</dbReference>
<dbReference type="InterPro" id="IPR011051">
    <property type="entry name" value="RmlC_Cupin_sf"/>
</dbReference>
<feature type="binding site" evidence="7">
    <location>
        <position position="133"/>
    </location>
    <ligand>
        <name>Mn(2+)</name>
        <dbReference type="ChEBI" id="CHEBI:29035"/>
    </ligand>
</feature>
<keyword evidence="3" id="KW-0052">Apoplast</keyword>
<protein>
    <recommendedName>
        <fullName evidence="10">Cupin type-1 domain-containing protein</fullName>
    </recommendedName>
</protein>
<evidence type="ECO:0000259" key="10">
    <source>
        <dbReference type="SMART" id="SM00835"/>
    </source>
</evidence>
<feature type="disulfide bond" evidence="8">
    <location>
        <begin position="30"/>
        <end position="45"/>
    </location>
</feature>
<dbReference type="SMART" id="SM00835">
    <property type="entry name" value="Cupin_1"/>
    <property type="match status" value="1"/>
</dbReference>
<dbReference type="Proteomes" id="UP001443914">
    <property type="component" value="Unassembled WGS sequence"/>
</dbReference>
<evidence type="ECO:0000256" key="6">
    <source>
        <dbReference type="ARBA" id="ARBA00023211"/>
    </source>
</evidence>
<feature type="signal peptide" evidence="9">
    <location>
        <begin position="1"/>
        <end position="20"/>
    </location>
</feature>
<comment type="subcellular location">
    <subcellularLocation>
        <location evidence="1">Secreted</location>
        <location evidence="1">Extracellular space</location>
        <location evidence="1">Apoplast</location>
    </subcellularLocation>
</comment>
<evidence type="ECO:0000256" key="8">
    <source>
        <dbReference type="PIRSR" id="PIRSR601929-3"/>
    </source>
</evidence>
<feature type="chain" id="PRO_5043564860" description="Cupin type-1 domain-containing protein" evidence="9">
    <location>
        <begin position="21"/>
        <end position="178"/>
    </location>
</feature>
<feature type="binding site" evidence="7">
    <location>
        <position position="108"/>
    </location>
    <ligand>
        <name>Mn(2+)</name>
        <dbReference type="ChEBI" id="CHEBI:29035"/>
    </ligand>
</feature>
<keyword evidence="8" id="KW-1015">Disulfide bond</keyword>
<dbReference type="CDD" id="cd02241">
    <property type="entry name" value="cupin_OxOx"/>
    <property type="match status" value="1"/>
</dbReference>
<keyword evidence="12" id="KW-1185">Reference proteome</keyword>
<evidence type="ECO:0000256" key="2">
    <source>
        <dbReference type="ARBA" id="ARBA00007456"/>
    </source>
</evidence>
<evidence type="ECO:0000256" key="3">
    <source>
        <dbReference type="ARBA" id="ARBA00022523"/>
    </source>
</evidence>
<dbReference type="AlphaFoldDB" id="A0AAW1KEH4"/>
<evidence type="ECO:0000256" key="7">
    <source>
        <dbReference type="PIRSR" id="PIRSR601929-2"/>
    </source>
</evidence>
<dbReference type="PANTHER" id="PTHR31238">
    <property type="entry name" value="GERMIN-LIKE PROTEIN SUBFAMILY 3 MEMBER 3"/>
    <property type="match status" value="1"/>
</dbReference>
<dbReference type="InterPro" id="IPR014710">
    <property type="entry name" value="RmlC-like_jellyroll"/>
</dbReference>
<dbReference type="GO" id="GO:0048046">
    <property type="term" value="C:apoplast"/>
    <property type="evidence" value="ECO:0007669"/>
    <property type="project" value="UniProtKB-SubCell"/>
</dbReference>
<sequence length="178" mass="18938">MEISRVIVVTLSVLVILVTSSSVNTIIDFCVADLNQPLGPAGFPCRNPANLIMDDFVFSGLGVPADMSDNIFKVGVTAAVDGTFPVLNGLGLSMARLDIDVGGVVPIHTPSFRAYFETLKKGDIMIFPQGLLHFQVNVGDSPSLAFVSLNSAFPVVEKITLLEAQQVKKLKQAFGGTN</sequence>
<evidence type="ECO:0000256" key="9">
    <source>
        <dbReference type="SAM" id="SignalP"/>
    </source>
</evidence>
<dbReference type="SUPFAM" id="SSF51182">
    <property type="entry name" value="RmlC-like cupins"/>
    <property type="match status" value="1"/>
</dbReference>
<comment type="caution">
    <text evidence="11">The sequence shown here is derived from an EMBL/GenBank/DDBJ whole genome shotgun (WGS) entry which is preliminary data.</text>
</comment>
<evidence type="ECO:0000256" key="4">
    <source>
        <dbReference type="ARBA" id="ARBA00022525"/>
    </source>
</evidence>
<evidence type="ECO:0000313" key="12">
    <source>
        <dbReference type="Proteomes" id="UP001443914"/>
    </source>
</evidence>
<feature type="domain" description="Cupin type-1" evidence="10">
    <location>
        <begin position="59"/>
        <end position="168"/>
    </location>
</feature>
<reference evidence="11" key="1">
    <citation type="submission" date="2024-03" db="EMBL/GenBank/DDBJ databases">
        <title>WGS assembly of Saponaria officinalis var. Norfolk2.</title>
        <authorList>
            <person name="Jenkins J."/>
            <person name="Shu S."/>
            <person name="Grimwood J."/>
            <person name="Barry K."/>
            <person name="Goodstein D."/>
            <person name="Schmutz J."/>
            <person name="Leebens-Mack J."/>
            <person name="Osbourn A."/>
        </authorList>
    </citation>
    <scope>NUCLEOTIDE SEQUENCE [LARGE SCALE GENOMIC DNA]</scope>
    <source>
        <strain evidence="11">JIC</strain>
    </source>
</reference>
<dbReference type="InterPro" id="IPR001929">
    <property type="entry name" value="Germin"/>
</dbReference>
<proteinExistence type="inferred from homology"/>
<dbReference type="GO" id="GO:0030145">
    <property type="term" value="F:manganese ion binding"/>
    <property type="evidence" value="ECO:0007669"/>
    <property type="project" value="InterPro"/>
</dbReference>
<evidence type="ECO:0000256" key="1">
    <source>
        <dbReference type="ARBA" id="ARBA00004271"/>
    </source>
</evidence>
<keyword evidence="9" id="KW-0732">Signal</keyword>
<keyword evidence="5 7" id="KW-0479">Metal-binding</keyword>
<accession>A0AAW1KEH4</accession>
<comment type="similarity">
    <text evidence="2">Belongs to the germin family.</text>
</comment>
<dbReference type="EMBL" id="JBDFQZ010000006">
    <property type="protein sequence ID" value="KAK9715668.1"/>
    <property type="molecule type" value="Genomic_DNA"/>
</dbReference>
<organism evidence="11 12">
    <name type="scientific">Saponaria officinalis</name>
    <name type="common">Common soapwort</name>
    <name type="synonym">Lychnis saponaria</name>
    <dbReference type="NCBI Taxonomy" id="3572"/>
    <lineage>
        <taxon>Eukaryota</taxon>
        <taxon>Viridiplantae</taxon>
        <taxon>Streptophyta</taxon>
        <taxon>Embryophyta</taxon>
        <taxon>Tracheophyta</taxon>
        <taxon>Spermatophyta</taxon>
        <taxon>Magnoliopsida</taxon>
        <taxon>eudicotyledons</taxon>
        <taxon>Gunneridae</taxon>
        <taxon>Pentapetalae</taxon>
        <taxon>Caryophyllales</taxon>
        <taxon>Caryophyllaceae</taxon>
        <taxon>Caryophylleae</taxon>
        <taxon>Saponaria</taxon>
    </lineage>
</organism>